<feature type="chain" id="PRO_5045960135" description="Alpha/beta hydrolase" evidence="2">
    <location>
        <begin position="22"/>
        <end position="331"/>
    </location>
</feature>
<dbReference type="Proteomes" id="UP001230156">
    <property type="component" value="Unassembled WGS sequence"/>
</dbReference>
<evidence type="ECO:0000313" key="3">
    <source>
        <dbReference type="EMBL" id="MDQ7249673.1"/>
    </source>
</evidence>
<proteinExistence type="predicted"/>
<evidence type="ECO:0000256" key="1">
    <source>
        <dbReference type="SAM" id="MobiDB-lite"/>
    </source>
</evidence>
<gene>
    <name evidence="3" type="ORF">Q8A70_18435</name>
</gene>
<keyword evidence="4" id="KW-1185">Reference proteome</keyword>
<evidence type="ECO:0000256" key="2">
    <source>
        <dbReference type="SAM" id="SignalP"/>
    </source>
</evidence>
<sequence length="331" mass="35698">MARLRSIGLLLFMLPAATVQADSVDQSLQALDGKAQLVPFESAPFPYRGMVPGDETHDDAPFLDAGSGSRRGHTTPRGGVYWEDETYSDPRSLLYIPSGFDRRRKGAIVIFLHGNQATLGRDVIARQQVPQQLATSNLNAVLLAPQLATDALDSSAGGFWEPGAFARYLREADARLAELAGEGMTAKDFARMPVILVAYSGGYLPAAWALEVGGANRRVTGVILLDAIYGETEKFSGWIEDHQAGAFFFSAFTASSAEGNGAVQDQLMSQGIDFALDLPPCLEAGDIVFLDTGPKVVHNDFVTQAWAADPLKQLFDRLRGFPRDSAKACMP</sequence>
<evidence type="ECO:0008006" key="5">
    <source>
        <dbReference type="Google" id="ProtNLM"/>
    </source>
</evidence>
<keyword evidence="2" id="KW-0732">Signal</keyword>
<dbReference type="EMBL" id="JAUYVI010000005">
    <property type="protein sequence ID" value="MDQ7249673.1"/>
    <property type="molecule type" value="Genomic_DNA"/>
</dbReference>
<dbReference type="RefSeq" id="WP_379957873.1">
    <property type="nucleotide sequence ID" value="NZ_JAUYVI010000005.1"/>
</dbReference>
<evidence type="ECO:0000313" key="4">
    <source>
        <dbReference type="Proteomes" id="UP001230156"/>
    </source>
</evidence>
<feature type="signal peptide" evidence="2">
    <location>
        <begin position="1"/>
        <end position="21"/>
    </location>
</feature>
<reference evidence="4" key="1">
    <citation type="submission" date="2023-08" db="EMBL/GenBank/DDBJ databases">
        <title>Rhodospirillaceae gen. nov., a novel taxon isolated from the Yangtze River Yuezi River estuary sludge.</title>
        <authorList>
            <person name="Ruan L."/>
        </authorList>
    </citation>
    <scope>NUCLEOTIDE SEQUENCE [LARGE SCALE GENOMIC DNA]</scope>
    <source>
        <strain evidence="4">R-7</strain>
    </source>
</reference>
<organism evidence="3 4">
    <name type="scientific">Dongia sedimenti</name>
    <dbReference type="NCBI Taxonomy" id="3064282"/>
    <lineage>
        <taxon>Bacteria</taxon>
        <taxon>Pseudomonadati</taxon>
        <taxon>Pseudomonadota</taxon>
        <taxon>Alphaproteobacteria</taxon>
        <taxon>Rhodospirillales</taxon>
        <taxon>Dongiaceae</taxon>
        <taxon>Dongia</taxon>
    </lineage>
</organism>
<comment type="caution">
    <text evidence="3">The sequence shown here is derived from an EMBL/GenBank/DDBJ whole genome shotgun (WGS) entry which is preliminary data.</text>
</comment>
<protein>
    <recommendedName>
        <fullName evidence="5">Alpha/beta hydrolase</fullName>
    </recommendedName>
</protein>
<accession>A0ABU0YSN3</accession>
<feature type="region of interest" description="Disordered" evidence="1">
    <location>
        <begin position="56"/>
        <end position="77"/>
    </location>
</feature>
<name>A0ABU0YSN3_9PROT</name>